<dbReference type="PROSITE" id="PS50158">
    <property type="entry name" value="ZF_CCHC"/>
    <property type="match status" value="1"/>
</dbReference>
<dbReference type="Pfam" id="PF13696">
    <property type="entry name" value="zf-CCHC_2"/>
    <property type="match status" value="2"/>
</dbReference>
<evidence type="ECO:0000256" key="3">
    <source>
        <dbReference type="ARBA" id="ARBA00022833"/>
    </source>
</evidence>
<feature type="compositionally biased region" description="Low complexity" evidence="5">
    <location>
        <begin position="198"/>
        <end position="215"/>
    </location>
</feature>
<evidence type="ECO:0000313" key="8">
    <source>
        <dbReference type="Proteomes" id="UP000076584"/>
    </source>
</evidence>
<dbReference type="Gene3D" id="4.10.60.10">
    <property type="entry name" value="Zinc finger, CCHC-type"/>
    <property type="match status" value="1"/>
</dbReference>
<proteinExistence type="predicted"/>
<keyword evidence="1" id="KW-0479">Metal-binding</keyword>
<evidence type="ECO:0000256" key="4">
    <source>
        <dbReference type="PROSITE-ProRule" id="PRU00047"/>
    </source>
</evidence>
<feature type="compositionally biased region" description="Basic and acidic residues" evidence="5">
    <location>
        <begin position="586"/>
        <end position="595"/>
    </location>
</feature>
<gene>
    <name evidence="7" type="ORF">CI238_07765</name>
</gene>
<evidence type="ECO:0000256" key="5">
    <source>
        <dbReference type="SAM" id="MobiDB-lite"/>
    </source>
</evidence>
<dbReference type="Proteomes" id="UP000076584">
    <property type="component" value="Unassembled WGS sequence"/>
</dbReference>
<evidence type="ECO:0000313" key="7">
    <source>
        <dbReference type="EMBL" id="KZL87636.1"/>
    </source>
</evidence>
<evidence type="ECO:0000259" key="6">
    <source>
        <dbReference type="PROSITE" id="PS50158"/>
    </source>
</evidence>
<dbReference type="SUPFAM" id="SSF57756">
    <property type="entry name" value="Retrovirus zinc finger-like domains"/>
    <property type="match status" value="1"/>
</dbReference>
<organism evidence="7 8">
    <name type="scientific">Colletotrichum incanum</name>
    <name type="common">Soybean anthracnose fungus</name>
    <dbReference type="NCBI Taxonomy" id="1573173"/>
    <lineage>
        <taxon>Eukaryota</taxon>
        <taxon>Fungi</taxon>
        <taxon>Dikarya</taxon>
        <taxon>Ascomycota</taxon>
        <taxon>Pezizomycotina</taxon>
        <taxon>Sordariomycetes</taxon>
        <taxon>Hypocreomycetidae</taxon>
        <taxon>Glomerellales</taxon>
        <taxon>Glomerellaceae</taxon>
        <taxon>Colletotrichum</taxon>
        <taxon>Colletotrichum spaethianum species complex</taxon>
    </lineage>
</organism>
<keyword evidence="8" id="KW-1185">Reference proteome</keyword>
<protein>
    <recommendedName>
        <fullName evidence="6">CCHC-type domain-containing protein</fullName>
    </recommendedName>
</protein>
<dbReference type="SMART" id="SM00343">
    <property type="entry name" value="ZnF_C2HC"/>
    <property type="match status" value="2"/>
</dbReference>
<dbReference type="InterPro" id="IPR001878">
    <property type="entry name" value="Znf_CCHC"/>
</dbReference>
<feature type="region of interest" description="Disordered" evidence="5">
    <location>
        <begin position="465"/>
        <end position="605"/>
    </location>
</feature>
<feature type="region of interest" description="Disordered" evidence="5">
    <location>
        <begin position="125"/>
        <end position="154"/>
    </location>
</feature>
<dbReference type="EMBL" id="LFIW01000213">
    <property type="protein sequence ID" value="KZL87636.1"/>
    <property type="molecule type" value="Genomic_DNA"/>
</dbReference>
<reference evidence="7 8" key="1">
    <citation type="submission" date="2015-06" db="EMBL/GenBank/DDBJ databases">
        <title>Survival trade-offs in plant roots during colonization by closely related pathogenic and mutualistic fungi.</title>
        <authorList>
            <person name="Hacquard S."/>
            <person name="Kracher B."/>
            <person name="Hiruma K."/>
            <person name="Weinman A."/>
            <person name="Muench P."/>
            <person name="Garrido Oter R."/>
            <person name="Ver Loren van Themaat E."/>
            <person name="Dallerey J.-F."/>
            <person name="Damm U."/>
            <person name="Henrissat B."/>
            <person name="Lespinet O."/>
            <person name="Thon M."/>
            <person name="Kemen E."/>
            <person name="McHardy A.C."/>
            <person name="Schulze-Lefert P."/>
            <person name="O'Connell R.J."/>
        </authorList>
    </citation>
    <scope>NUCLEOTIDE SEQUENCE [LARGE SCALE GENOMIC DNA]</scope>
    <source>
        <strain evidence="7 8">MAFF 238704</strain>
    </source>
</reference>
<feature type="region of interest" description="Disordered" evidence="5">
    <location>
        <begin position="193"/>
        <end position="221"/>
    </location>
</feature>
<dbReference type="GO" id="GO:0008270">
    <property type="term" value="F:zinc ion binding"/>
    <property type="evidence" value="ECO:0007669"/>
    <property type="project" value="UniProtKB-KW"/>
</dbReference>
<comment type="caution">
    <text evidence="7">The sequence shown here is derived from an EMBL/GenBank/DDBJ whole genome shotgun (WGS) entry which is preliminary data.</text>
</comment>
<dbReference type="STRING" id="1573173.A0A161X1T9"/>
<sequence length="799" mass="89364">LSAANMPNTEADFLGIRPAEFYRLSQRDVERELERRFPQYIDDGKLLDIYTKWLVFQIPDLGHHSHMHSSETIRRGCDYLSSRNYNKGLVISAFSRHKDLFLRNHPEDKRTFNLARRDVEINYKAPPRLLLKPNPSSTNNTSNSSTAAADPAKTGFSQAQLTLVTSATKLREDTHSDLDGLSPSNRQKLFDRLEEPKSNASSSAKVSKMSAPSSPETQTPPANYVCNRCGIPGHFIKDCHTNGDPLFDKRPPKGYICRICGAARTHWIRDCPQYMTGNVGGSTPERIRSISVSSTNSRNGLGGRSNMSSGEGHVGTCQISVDPFNADTFRCQLSLTTEGLGETANLGSTGQTKLASVDRAPKTIDDYMNEDRARYIHSRTEDSQFDSQDSLAQVGGLLKTGSNTKSIGHRRCHDLYRPVVSYRGDDSYRPDDLYRPSQTRHSDISVHLNGLGRQENPEHQNERLSTYHANGSRRHEPSDRRNDLRRRESPGRWGEPRRREASSRPSGSHHVKDSHHNEGSKHRDLIKSKETVKKKAAGKKETTVCSVFKRKRSDGRLSPWDDIHPPAKKPRQQNPVAGGLPWDDIEAPRKKDQREPAGASNAKQVIVVDHEPAPSSNSKQAASSENVTKELGETTDAKWNQAEMEANVFLEAFGRGLVECPEPDASANSQVEGSCESPFYPPAWSAFCATQYHFSEDQSPGDGEDILMADILDEVAKSTRSMSCNIDEDPPRTDLVIVPFQTLKPLQRNPPYDSSVLDLFRGKENSHVYVNVSRRSNAVEMYVENEEERTTARLSRLTV</sequence>
<name>A0A161X1T9_COLIC</name>
<keyword evidence="3" id="KW-0862">Zinc</keyword>
<feature type="compositionally biased region" description="Basic and acidic residues" evidence="5">
    <location>
        <begin position="510"/>
        <end position="542"/>
    </location>
</feature>
<feature type="compositionally biased region" description="Basic and acidic residues" evidence="5">
    <location>
        <begin position="423"/>
        <end position="444"/>
    </location>
</feature>
<dbReference type="AlphaFoldDB" id="A0A161X1T9"/>
<feature type="compositionally biased region" description="Low complexity" evidence="5">
    <location>
        <begin position="136"/>
        <end position="149"/>
    </location>
</feature>
<feature type="domain" description="CCHC-type" evidence="6">
    <location>
        <begin position="226"/>
        <end position="239"/>
    </location>
</feature>
<dbReference type="InterPro" id="IPR036875">
    <property type="entry name" value="Znf_CCHC_sf"/>
</dbReference>
<feature type="compositionally biased region" description="Basic and acidic residues" evidence="5">
    <location>
        <begin position="473"/>
        <end position="502"/>
    </location>
</feature>
<dbReference type="InterPro" id="IPR025829">
    <property type="entry name" value="Zn_knuckle_CX2CX3GHX4C"/>
</dbReference>
<evidence type="ECO:0000256" key="2">
    <source>
        <dbReference type="ARBA" id="ARBA00022771"/>
    </source>
</evidence>
<keyword evidence="2 4" id="KW-0863">Zinc-finger</keyword>
<accession>A0A161X1T9</accession>
<evidence type="ECO:0000256" key="1">
    <source>
        <dbReference type="ARBA" id="ARBA00022723"/>
    </source>
</evidence>
<feature type="region of interest" description="Disordered" evidence="5">
    <location>
        <begin position="421"/>
        <end position="445"/>
    </location>
</feature>
<dbReference type="GO" id="GO:0003676">
    <property type="term" value="F:nucleic acid binding"/>
    <property type="evidence" value="ECO:0007669"/>
    <property type="project" value="InterPro"/>
</dbReference>
<feature type="non-terminal residue" evidence="7">
    <location>
        <position position="1"/>
    </location>
</feature>